<sequence length="126" mass="15084">MKREIDILLKRAEGFLKDALEDLKRDDYDLAMFHIEQACQLIIKAKLLDLTGYFDKTHSLRKLLSDLSSVFKKEEIEKFVNENWSTLRNLEFAYIASRYLPEEFKKDEVDEALRVYEKLREMLWSS</sequence>
<dbReference type="EMBL" id="DTPI01000032">
    <property type="protein sequence ID" value="HGE66824.1"/>
    <property type="molecule type" value="Genomic_DNA"/>
</dbReference>
<dbReference type="PROSITE" id="PS50910">
    <property type="entry name" value="HEPN"/>
    <property type="match status" value="1"/>
</dbReference>
<accession>A0A7C4WB98</accession>
<dbReference type="EMBL" id="DRUC01000059">
    <property type="protein sequence ID" value="HHF48339.1"/>
    <property type="molecule type" value="Genomic_DNA"/>
</dbReference>
<comment type="caution">
    <text evidence="3">The sequence shown here is derived from an EMBL/GenBank/DDBJ whole genome shotgun (WGS) entry which is preliminary data.</text>
</comment>
<dbReference type="Pfam" id="PF05168">
    <property type="entry name" value="HEPN"/>
    <property type="match status" value="1"/>
</dbReference>
<dbReference type="EMBL" id="DTAK01000012">
    <property type="protein sequence ID" value="HGU58919.1"/>
    <property type="molecule type" value="Genomic_DNA"/>
</dbReference>
<dbReference type="InterPro" id="IPR007842">
    <property type="entry name" value="HEPN_dom"/>
</dbReference>
<organism evidence="3">
    <name type="scientific">Geoglobus ahangari</name>
    <dbReference type="NCBI Taxonomy" id="113653"/>
    <lineage>
        <taxon>Archaea</taxon>
        <taxon>Methanobacteriati</taxon>
        <taxon>Methanobacteriota</taxon>
        <taxon>Archaeoglobi</taxon>
        <taxon>Archaeoglobales</taxon>
        <taxon>Archaeoglobaceae</taxon>
        <taxon>Geoglobus</taxon>
    </lineage>
</organism>
<evidence type="ECO:0000259" key="1">
    <source>
        <dbReference type="PROSITE" id="PS50910"/>
    </source>
</evidence>
<gene>
    <name evidence="4" type="ORF">ENL48_03985</name>
    <name evidence="3" type="ORF">ENT89_01690</name>
    <name evidence="2" type="ORF">ENX77_06910</name>
</gene>
<evidence type="ECO:0000313" key="3">
    <source>
        <dbReference type="EMBL" id="HGU58919.1"/>
    </source>
</evidence>
<evidence type="ECO:0000313" key="2">
    <source>
        <dbReference type="EMBL" id="HGE66824.1"/>
    </source>
</evidence>
<name>A0A7C4WB98_9EURY</name>
<evidence type="ECO:0000313" key="4">
    <source>
        <dbReference type="EMBL" id="HHF48339.1"/>
    </source>
</evidence>
<dbReference type="AlphaFoldDB" id="A0A7C4WB98"/>
<feature type="domain" description="HEPN" evidence="1">
    <location>
        <begin position="9"/>
        <end position="119"/>
    </location>
</feature>
<reference evidence="3" key="1">
    <citation type="journal article" date="2020" name="mSystems">
        <title>Genome- and Community-Level Interaction Insights into Carbon Utilization and Element Cycling Functions of Hydrothermarchaeota in Hydrothermal Sediment.</title>
        <authorList>
            <person name="Zhou Z."/>
            <person name="Liu Y."/>
            <person name="Xu W."/>
            <person name="Pan J."/>
            <person name="Luo Z.H."/>
            <person name="Li M."/>
        </authorList>
    </citation>
    <scope>NUCLEOTIDE SEQUENCE [LARGE SCALE GENOMIC DNA]</scope>
    <source>
        <strain evidence="4">SpSt-10</strain>
        <strain evidence="3">SpSt-62</strain>
        <strain evidence="2">SpSt-97</strain>
    </source>
</reference>
<protein>
    <submittedName>
        <fullName evidence="3">HEPN domain-containing protein</fullName>
    </submittedName>
</protein>
<dbReference type="Gene3D" id="1.20.120.330">
    <property type="entry name" value="Nucleotidyltransferases domain 2"/>
    <property type="match status" value="1"/>
</dbReference>
<proteinExistence type="predicted"/>
<dbReference type="SUPFAM" id="SSF81593">
    <property type="entry name" value="Nucleotidyltransferase substrate binding subunit/domain"/>
    <property type="match status" value="1"/>
</dbReference>
<dbReference type="SMART" id="SM00748">
    <property type="entry name" value="HEPN"/>
    <property type="match status" value="1"/>
</dbReference>